<dbReference type="InterPro" id="IPR000432">
    <property type="entry name" value="DNA_mismatch_repair_MutS_C"/>
</dbReference>
<dbReference type="PANTHER" id="PTHR48466:SF2">
    <property type="entry name" value="OS10G0509000 PROTEIN"/>
    <property type="match status" value="1"/>
</dbReference>
<feature type="region of interest" description="Disordered" evidence="4">
    <location>
        <begin position="323"/>
        <end position="358"/>
    </location>
</feature>
<feature type="compositionally biased region" description="Low complexity" evidence="4">
    <location>
        <begin position="331"/>
        <end position="351"/>
    </location>
</feature>
<dbReference type="GO" id="GO:0030983">
    <property type="term" value="F:mismatched DNA binding"/>
    <property type="evidence" value="ECO:0007669"/>
    <property type="project" value="InterPro"/>
</dbReference>
<comment type="caution">
    <text evidence="7">The sequence shown here is derived from an EMBL/GenBank/DDBJ whole genome shotgun (WGS) entry which is preliminary data.</text>
</comment>
<evidence type="ECO:0000256" key="3">
    <source>
        <dbReference type="ARBA" id="ARBA00023125"/>
    </source>
</evidence>
<evidence type="ECO:0000256" key="2">
    <source>
        <dbReference type="ARBA" id="ARBA00022840"/>
    </source>
</evidence>
<dbReference type="InterPro" id="IPR027417">
    <property type="entry name" value="P-loop_NTPase"/>
</dbReference>
<feature type="compositionally biased region" description="Basic and acidic residues" evidence="4">
    <location>
        <begin position="381"/>
        <end position="391"/>
    </location>
</feature>
<feature type="region of interest" description="Disordered" evidence="4">
    <location>
        <begin position="381"/>
        <end position="428"/>
    </location>
</feature>
<evidence type="ECO:0008006" key="9">
    <source>
        <dbReference type="Google" id="ProtNLM"/>
    </source>
</evidence>
<dbReference type="SMART" id="SM00534">
    <property type="entry name" value="MUTSac"/>
    <property type="match status" value="1"/>
</dbReference>
<dbReference type="Gene3D" id="3.40.50.300">
    <property type="entry name" value="P-loop containing nucleotide triphosphate hydrolases"/>
    <property type="match status" value="2"/>
</dbReference>
<dbReference type="PIRSF" id="PIRSF005814">
    <property type="entry name" value="MutS_YshD"/>
    <property type="match status" value="1"/>
</dbReference>
<feature type="compositionally biased region" description="Low complexity" evidence="4">
    <location>
        <begin position="404"/>
        <end position="423"/>
    </location>
</feature>
<evidence type="ECO:0000256" key="4">
    <source>
        <dbReference type="SAM" id="MobiDB-lite"/>
    </source>
</evidence>
<organism evidence="7 8">
    <name type="scientific">Chlorella ohadii</name>
    <dbReference type="NCBI Taxonomy" id="2649997"/>
    <lineage>
        <taxon>Eukaryota</taxon>
        <taxon>Viridiplantae</taxon>
        <taxon>Chlorophyta</taxon>
        <taxon>core chlorophytes</taxon>
        <taxon>Trebouxiophyceae</taxon>
        <taxon>Chlorellales</taxon>
        <taxon>Chlorellaceae</taxon>
        <taxon>Chlorella clade</taxon>
        <taxon>Chlorella</taxon>
    </lineage>
</organism>
<dbReference type="GO" id="GO:0016887">
    <property type="term" value="F:ATP hydrolysis activity"/>
    <property type="evidence" value="ECO:0007669"/>
    <property type="project" value="InterPro"/>
</dbReference>
<keyword evidence="2" id="KW-0067">ATP-binding</keyword>
<keyword evidence="8" id="KW-1185">Reference proteome</keyword>
<dbReference type="SUPFAM" id="SSF48334">
    <property type="entry name" value="DNA repair protein MutS, domain III"/>
    <property type="match status" value="1"/>
</dbReference>
<keyword evidence="3" id="KW-0238">DNA-binding</keyword>
<keyword evidence="1" id="KW-0547">Nucleotide-binding</keyword>
<dbReference type="EMBL" id="JADXDR010000017">
    <property type="protein sequence ID" value="KAI7845432.1"/>
    <property type="molecule type" value="Genomic_DNA"/>
</dbReference>
<evidence type="ECO:0000259" key="6">
    <source>
        <dbReference type="SMART" id="SM00534"/>
    </source>
</evidence>
<name>A0AAD5DVY6_9CHLO</name>
<dbReference type="PANTHER" id="PTHR48466">
    <property type="entry name" value="OS10G0509000 PROTEIN-RELATED"/>
    <property type="match status" value="1"/>
</dbReference>
<proteinExistence type="predicted"/>
<dbReference type="Proteomes" id="UP001205105">
    <property type="component" value="Unassembled WGS sequence"/>
</dbReference>
<accession>A0AAD5DVY6</accession>
<feature type="domain" description="DNA mismatch repair proteins mutS family" evidence="6">
    <location>
        <begin position="440"/>
        <end position="661"/>
    </location>
</feature>
<dbReference type="Pfam" id="PF00488">
    <property type="entry name" value="MutS_V"/>
    <property type="match status" value="2"/>
</dbReference>
<dbReference type="GO" id="GO:0006298">
    <property type="term" value="P:mismatch repair"/>
    <property type="evidence" value="ECO:0007669"/>
    <property type="project" value="InterPro"/>
</dbReference>
<dbReference type="AlphaFoldDB" id="A0AAD5DVY6"/>
<sequence length="818" mass="84913">MGESKARAVAEAETDWASFEEDHLGPAAKATLQLLEWGRLCSQVAAFAQTTLGQRATAALLPLPSQGAAERALQETAAVDVLESQFAADLDFGGIQTAQAGQALARASRGGLLSGAGLQAVASLLLGAAKLQRAIKVAAREAESTGYQGLAPVTSAFKDIATLPELAGAIGSTIEESGSVRESASEEVRRARGRVRTIEGRLRGILKGHHGEITEQSGRLCVAVPASPDGPPKGILLGSGPGGSTWYVEPPAAVPLNNELAAARGELYGAEETVLWRLTGEISDARYALQDTLDKVVWLDCAAARARYGRWVGGTLPTLCPFPKTGRARGGSRAAAQQAEQAQQAQQAQQEGGEEQDDADRHWVYLRRLRHPLLLGDHLAAKEQAERESRRTPASAVLRRRAAAEGSAMGAASSGAAASEAGPALPPDPQPIDVTVRPQTRAVIITGPNTGGKTASLKALGLAALAARCGLPVPAAAPAKLPCFDAVLADIGDEQSLNASLSTFSGHLPLTCNPCVFHFRYIAGDEQSLNASLSTFSGHLRRIGALRAESGSRSLVLLDEVGTGTDPSEGSALGIALLRALVRGGPGGAGLTVASTHHGALTALKYEDERFENASVEFDEAALAPTYRLLWGIPGRSNALNIAQRLGLDRAVVDAARAKLGDAAAQVNATIGELEALRRRSESDEEAADAAHKSAAAAAGQGRRLRLQIAELEAAQQLQRAEAVSSAASAALTELKMLERSQRAAEAETAAAAEAAAAAKRDAALAASGWLPAVGETVFVPKLGKRFKVASVNAASGQLQLQAGKLKLKATVDEVRAE</sequence>
<dbReference type="InterPro" id="IPR005747">
    <property type="entry name" value="MutS2"/>
</dbReference>
<evidence type="ECO:0000256" key="1">
    <source>
        <dbReference type="ARBA" id="ARBA00022741"/>
    </source>
</evidence>
<gene>
    <name evidence="7" type="ORF">COHA_000985</name>
</gene>
<reference evidence="7" key="1">
    <citation type="submission" date="2020-11" db="EMBL/GenBank/DDBJ databases">
        <title>Chlorella ohadii genome sequencing and assembly.</title>
        <authorList>
            <person name="Murik O."/>
            <person name="Treves H."/>
            <person name="Kedem I."/>
            <person name="Shotland Y."/>
            <person name="Kaplan A."/>
        </authorList>
    </citation>
    <scope>NUCLEOTIDE SEQUENCE</scope>
    <source>
        <strain evidence="7">1</strain>
    </source>
</reference>
<dbReference type="SMART" id="SM00533">
    <property type="entry name" value="MUTSd"/>
    <property type="match status" value="1"/>
</dbReference>
<dbReference type="InterPro" id="IPR045076">
    <property type="entry name" value="MutS"/>
</dbReference>
<dbReference type="GO" id="GO:0005524">
    <property type="term" value="F:ATP binding"/>
    <property type="evidence" value="ECO:0007669"/>
    <property type="project" value="UniProtKB-KW"/>
</dbReference>
<evidence type="ECO:0000313" key="8">
    <source>
        <dbReference type="Proteomes" id="UP001205105"/>
    </source>
</evidence>
<protein>
    <recommendedName>
        <fullName evidence="9">DNA mismatch repair proteins mutS family domain-containing protein</fullName>
    </recommendedName>
</protein>
<dbReference type="GO" id="GO:0140664">
    <property type="term" value="F:ATP-dependent DNA damage sensor activity"/>
    <property type="evidence" value="ECO:0007669"/>
    <property type="project" value="InterPro"/>
</dbReference>
<dbReference type="GO" id="GO:0045910">
    <property type="term" value="P:negative regulation of DNA recombination"/>
    <property type="evidence" value="ECO:0007669"/>
    <property type="project" value="InterPro"/>
</dbReference>
<dbReference type="SUPFAM" id="SSF52540">
    <property type="entry name" value="P-loop containing nucleoside triphosphate hydrolases"/>
    <property type="match status" value="1"/>
</dbReference>
<dbReference type="InterPro" id="IPR036187">
    <property type="entry name" value="DNA_mismatch_repair_MutS_sf"/>
</dbReference>
<feature type="domain" description="DNA mismatch repair protein MutS core" evidence="5">
    <location>
        <begin position="35"/>
        <end position="377"/>
    </location>
</feature>
<evidence type="ECO:0000313" key="7">
    <source>
        <dbReference type="EMBL" id="KAI7845432.1"/>
    </source>
</evidence>
<evidence type="ECO:0000259" key="5">
    <source>
        <dbReference type="SMART" id="SM00533"/>
    </source>
</evidence>
<dbReference type="GO" id="GO:0004519">
    <property type="term" value="F:endonuclease activity"/>
    <property type="evidence" value="ECO:0007669"/>
    <property type="project" value="InterPro"/>
</dbReference>
<dbReference type="InterPro" id="IPR007696">
    <property type="entry name" value="DNA_mismatch_repair_MutS_core"/>
</dbReference>